<dbReference type="HOGENOM" id="CLU_013767_2_0_1"/>
<dbReference type="OMA" id="TYPPETY"/>
<dbReference type="VEuPathDB" id="FungiDB:KRP22_13774"/>
<evidence type="ECO:0000313" key="2">
    <source>
        <dbReference type="Proteomes" id="UP000005238"/>
    </source>
</evidence>
<protein>
    <recommendedName>
        <fullName evidence="3">Transglutaminase elicitor</fullName>
    </recommendedName>
</protein>
<dbReference type="STRING" id="164328.H3G521"/>
<name>H3G521_PHYRM</name>
<dbReference type="InParanoid" id="H3G521"/>
<reference evidence="2" key="1">
    <citation type="journal article" date="2006" name="Science">
        <title>Phytophthora genome sequences uncover evolutionary origins and mechanisms of pathogenesis.</title>
        <authorList>
            <person name="Tyler B.M."/>
            <person name="Tripathy S."/>
            <person name="Zhang X."/>
            <person name="Dehal P."/>
            <person name="Jiang R.H."/>
            <person name="Aerts A."/>
            <person name="Arredondo F.D."/>
            <person name="Baxter L."/>
            <person name="Bensasson D."/>
            <person name="Beynon J.L."/>
            <person name="Chapman J."/>
            <person name="Damasceno C.M."/>
            <person name="Dorrance A.E."/>
            <person name="Dou D."/>
            <person name="Dickerman A.W."/>
            <person name="Dubchak I.L."/>
            <person name="Garbelotto M."/>
            <person name="Gijzen M."/>
            <person name="Gordon S.G."/>
            <person name="Govers F."/>
            <person name="Grunwald N.J."/>
            <person name="Huang W."/>
            <person name="Ivors K.L."/>
            <person name="Jones R.W."/>
            <person name="Kamoun S."/>
            <person name="Krampis K."/>
            <person name="Lamour K.H."/>
            <person name="Lee M.K."/>
            <person name="McDonald W.H."/>
            <person name="Medina M."/>
            <person name="Meijer H.J."/>
            <person name="Nordberg E.K."/>
            <person name="Maclean D.J."/>
            <person name="Ospina-Giraldo M.D."/>
            <person name="Morris P.F."/>
            <person name="Phuntumart V."/>
            <person name="Putnam N.H."/>
            <person name="Rash S."/>
            <person name="Rose J.K."/>
            <person name="Sakihama Y."/>
            <person name="Salamov A.A."/>
            <person name="Savidor A."/>
            <person name="Scheuring C.F."/>
            <person name="Smith B.M."/>
            <person name="Sobral B.W."/>
            <person name="Terry A."/>
            <person name="Torto-Alalibo T.A."/>
            <person name="Win J."/>
            <person name="Xu Z."/>
            <person name="Zhang H."/>
            <person name="Grigoriev I.V."/>
            <person name="Rokhsar D.S."/>
            <person name="Boore J.L."/>
        </authorList>
    </citation>
    <scope>NUCLEOTIDE SEQUENCE [LARGE SCALE GENOMIC DNA]</scope>
    <source>
        <strain evidence="2">Pr102</strain>
    </source>
</reference>
<accession>H3G521</accession>
<evidence type="ECO:0008006" key="3">
    <source>
        <dbReference type="Google" id="ProtNLM"/>
    </source>
</evidence>
<dbReference type="EMBL" id="DS566103">
    <property type="status" value="NOT_ANNOTATED_CDS"/>
    <property type="molecule type" value="Genomic_DNA"/>
</dbReference>
<dbReference type="AlphaFoldDB" id="H3G521"/>
<dbReference type="eggNOG" id="ENOG502SKFW">
    <property type="taxonomic scope" value="Eukaryota"/>
</dbReference>
<dbReference type="VEuPathDB" id="FungiDB:KRP23_10126"/>
<dbReference type="EnsemblProtists" id="Phyra39393">
    <property type="protein sequence ID" value="Phyra39393"/>
    <property type="gene ID" value="Phyra39393"/>
</dbReference>
<organism evidence="1 2">
    <name type="scientific">Phytophthora ramorum</name>
    <name type="common">Sudden oak death agent</name>
    <dbReference type="NCBI Taxonomy" id="164328"/>
    <lineage>
        <taxon>Eukaryota</taxon>
        <taxon>Sar</taxon>
        <taxon>Stramenopiles</taxon>
        <taxon>Oomycota</taxon>
        <taxon>Peronosporomycetes</taxon>
        <taxon>Peronosporales</taxon>
        <taxon>Peronosporaceae</taxon>
        <taxon>Phytophthora</taxon>
    </lineage>
</organism>
<sequence>QNNRHLEAELSDIARLESYFGTSIECNFNVLKDSYSSAVCDVLPWSGDYWPSYKDGINFVWKDGDASPAEKYATAFGLEAASFKDSISLSTGVLSESYEGSTCASDSDCDSLGDGSLCGIREGETSGYCIPTWVGICHAWAAAAMFEAEPKCDVVKNNVTFHSVDMKALISQLYDGAAIDVVFTGARFNGPDTPEELDEYGRYVDAARKDINPAFFHIAAANILGKQHQTFIVDVSSNSEVWNQPVQKYEFLETEIIIDTAEACGKHFGTTSYPFNSAMVQLAQVKTTVTWAVEAYVDGPLVSTGDVDNYLVSNEYEYLLELDANDAIIGGEWVGDSKEAHPDFLWFATGKPDTSTVTSVGLSYADVQELLELSLACNS</sequence>
<dbReference type="Pfam" id="PF16683">
    <property type="entry name" value="TGase_elicitor"/>
    <property type="match status" value="1"/>
</dbReference>
<dbReference type="InterPro" id="IPR032048">
    <property type="entry name" value="TGase_elicitor"/>
</dbReference>
<evidence type="ECO:0000313" key="1">
    <source>
        <dbReference type="EnsemblProtists" id="Phyra39393"/>
    </source>
</evidence>
<dbReference type="GO" id="GO:0016755">
    <property type="term" value="F:aminoacyltransferase activity"/>
    <property type="evidence" value="ECO:0007669"/>
    <property type="project" value="InterPro"/>
</dbReference>
<keyword evidence="2" id="KW-1185">Reference proteome</keyword>
<dbReference type="Gene3D" id="3.30.40.240">
    <property type="entry name" value="Transglutaminase elicitor, body domain"/>
    <property type="match status" value="1"/>
</dbReference>
<dbReference type="Proteomes" id="UP000005238">
    <property type="component" value="Unassembled WGS sequence"/>
</dbReference>
<reference evidence="1" key="2">
    <citation type="submission" date="2015-06" db="UniProtKB">
        <authorList>
            <consortium name="EnsemblProtists"/>
        </authorList>
    </citation>
    <scope>IDENTIFICATION</scope>
    <source>
        <strain evidence="1">Pr102</strain>
    </source>
</reference>
<dbReference type="VEuPathDB" id="FungiDB:KRP23_9574"/>
<proteinExistence type="predicted"/>